<sequence>MEAKHNWITISHPIELPRRFAQVVYQKVNEHMANVILIRKFLKTFKISQFTIEAEFVPCQLILSGDLQHKKLGTWHREKGISIIALLGFSVKTGKDVSRRTLESSFGIERGEEVERQACESRALEASG</sequence>
<proteinExistence type="predicted"/>
<gene>
    <name evidence="1" type="ORF">M5K25_027677</name>
</gene>
<dbReference type="AlphaFoldDB" id="A0ABD0TUE7"/>
<reference evidence="1 2" key="1">
    <citation type="journal article" date="2024" name="Plant Biotechnol. J.">
        <title>Dendrobium thyrsiflorum genome and its molecular insights into genes involved in important horticultural traits.</title>
        <authorList>
            <person name="Chen B."/>
            <person name="Wang J.Y."/>
            <person name="Zheng P.J."/>
            <person name="Li K.L."/>
            <person name="Liang Y.M."/>
            <person name="Chen X.F."/>
            <person name="Zhang C."/>
            <person name="Zhao X."/>
            <person name="He X."/>
            <person name="Zhang G.Q."/>
            <person name="Liu Z.J."/>
            <person name="Xu Q."/>
        </authorList>
    </citation>
    <scope>NUCLEOTIDE SEQUENCE [LARGE SCALE GENOMIC DNA]</scope>
    <source>
        <strain evidence="1">GZMU011</strain>
    </source>
</reference>
<evidence type="ECO:0000313" key="2">
    <source>
        <dbReference type="Proteomes" id="UP001552299"/>
    </source>
</evidence>
<keyword evidence="2" id="KW-1185">Reference proteome</keyword>
<protein>
    <submittedName>
        <fullName evidence="1">Uncharacterized protein</fullName>
    </submittedName>
</protein>
<dbReference type="EMBL" id="JANQDX010000020">
    <property type="protein sequence ID" value="KAL0903308.1"/>
    <property type="molecule type" value="Genomic_DNA"/>
</dbReference>
<dbReference type="Proteomes" id="UP001552299">
    <property type="component" value="Unassembled WGS sequence"/>
</dbReference>
<evidence type="ECO:0000313" key="1">
    <source>
        <dbReference type="EMBL" id="KAL0903308.1"/>
    </source>
</evidence>
<comment type="caution">
    <text evidence="1">The sequence shown here is derived from an EMBL/GenBank/DDBJ whole genome shotgun (WGS) entry which is preliminary data.</text>
</comment>
<organism evidence="1 2">
    <name type="scientific">Dendrobium thyrsiflorum</name>
    <name type="common">Pinecone-like raceme dendrobium</name>
    <name type="synonym">Orchid</name>
    <dbReference type="NCBI Taxonomy" id="117978"/>
    <lineage>
        <taxon>Eukaryota</taxon>
        <taxon>Viridiplantae</taxon>
        <taxon>Streptophyta</taxon>
        <taxon>Embryophyta</taxon>
        <taxon>Tracheophyta</taxon>
        <taxon>Spermatophyta</taxon>
        <taxon>Magnoliopsida</taxon>
        <taxon>Liliopsida</taxon>
        <taxon>Asparagales</taxon>
        <taxon>Orchidaceae</taxon>
        <taxon>Epidendroideae</taxon>
        <taxon>Malaxideae</taxon>
        <taxon>Dendrobiinae</taxon>
        <taxon>Dendrobium</taxon>
    </lineage>
</organism>
<accession>A0ABD0TUE7</accession>
<name>A0ABD0TUE7_DENTH</name>